<dbReference type="EMBL" id="JBHTIS010002389">
    <property type="protein sequence ID" value="MFD1049767.1"/>
    <property type="molecule type" value="Genomic_DNA"/>
</dbReference>
<evidence type="ECO:0000256" key="1">
    <source>
        <dbReference type="ARBA" id="ARBA00004370"/>
    </source>
</evidence>
<protein>
    <recommendedName>
        <fullName evidence="7">Mce-associated membrane protein</fullName>
    </recommendedName>
</protein>
<evidence type="ECO:0000313" key="5">
    <source>
        <dbReference type="EMBL" id="MFD1049767.1"/>
    </source>
</evidence>
<feature type="compositionally biased region" description="Acidic residues" evidence="3">
    <location>
        <begin position="44"/>
        <end position="57"/>
    </location>
</feature>
<evidence type="ECO:0000256" key="2">
    <source>
        <dbReference type="ARBA" id="ARBA00023136"/>
    </source>
</evidence>
<feature type="non-terminal residue" evidence="5">
    <location>
        <position position="1"/>
    </location>
</feature>
<evidence type="ECO:0000256" key="4">
    <source>
        <dbReference type="SAM" id="Phobius"/>
    </source>
</evidence>
<evidence type="ECO:0008006" key="7">
    <source>
        <dbReference type="Google" id="ProtNLM"/>
    </source>
</evidence>
<sequence>RRRAQDPAPGTTDPIESDADTFSGTLDPEAEDSENITLAKPAEEEAEETTEETTEETAADRQQPRFLLPMIFVVVALLLGGLAWFFSLKATDAQVGSGNAALVDVNGTKDVVGAAQQAVTSVLSYKFDDMAKARERAQLYLSGEAVDQYAKSMDALAGQIQQQKLQVTVNPVSVGVVRLQGDDARVLVFADQIGVRGDQQNQPSGGPTQFAMDMHRADGKWKIVKLDFFDGR</sequence>
<keyword evidence="6" id="KW-1185">Reference proteome</keyword>
<comment type="caution">
    <text evidence="5">The sequence shown here is derived from an EMBL/GenBank/DDBJ whole genome shotgun (WGS) entry which is preliminary data.</text>
</comment>
<dbReference type="PANTHER" id="PTHR37042:SF4">
    <property type="entry name" value="OUTER MEMBRANE PROTEIN RV1973"/>
    <property type="match status" value="1"/>
</dbReference>
<proteinExistence type="predicted"/>
<accession>A0ABW3MHW0</accession>
<evidence type="ECO:0000256" key="3">
    <source>
        <dbReference type="SAM" id="MobiDB-lite"/>
    </source>
</evidence>
<keyword evidence="4" id="KW-1133">Transmembrane helix</keyword>
<keyword evidence="4" id="KW-0812">Transmembrane</keyword>
<keyword evidence="2 4" id="KW-0472">Membrane</keyword>
<comment type="subcellular location">
    <subcellularLocation>
        <location evidence="1">Membrane</location>
    </subcellularLocation>
</comment>
<dbReference type="Proteomes" id="UP001597045">
    <property type="component" value="Unassembled WGS sequence"/>
</dbReference>
<organism evidence="5 6">
    <name type="scientific">Kibdelosporangium lantanae</name>
    <dbReference type="NCBI Taxonomy" id="1497396"/>
    <lineage>
        <taxon>Bacteria</taxon>
        <taxon>Bacillati</taxon>
        <taxon>Actinomycetota</taxon>
        <taxon>Actinomycetes</taxon>
        <taxon>Pseudonocardiales</taxon>
        <taxon>Pseudonocardiaceae</taxon>
        <taxon>Kibdelosporangium</taxon>
    </lineage>
</organism>
<reference evidence="6" key="1">
    <citation type="journal article" date="2019" name="Int. J. Syst. Evol. Microbiol.">
        <title>The Global Catalogue of Microorganisms (GCM) 10K type strain sequencing project: providing services to taxonomists for standard genome sequencing and annotation.</title>
        <authorList>
            <consortium name="The Broad Institute Genomics Platform"/>
            <consortium name="The Broad Institute Genome Sequencing Center for Infectious Disease"/>
            <person name="Wu L."/>
            <person name="Ma J."/>
        </authorList>
    </citation>
    <scope>NUCLEOTIDE SEQUENCE [LARGE SCALE GENOMIC DNA]</scope>
    <source>
        <strain evidence="6">JCM 31486</strain>
    </source>
</reference>
<name>A0ABW3MHW0_9PSEU</name>
<evidence type="ECO:0000313" key="6">
    <source>
        <dbReference type="Proteomes" id="UP001597045"/>
    </source>
</evidence>
<feature type="transmembrane region" description="Helical" evidence="4">
    <location>
        <begin position="66"/>
        <end position="86"/>
    </location>
</feature>
<gene>
    <name evidence="5" type="ORF">ACFQ1S_31670</name>
</gene>
<dbReference type="PANTHER" id="PTHR37042">
    <property type="entry name" value="OUTER MEMBRANE PROTEIN RV1973"/>
    <property type="match status" value="1"/>
</dbReference>
<feature type="region of interest" description="Disordered" evidence="3">
    <location>
        <begin position="1"/>
        <end position="61"/>
    </location>
</feature>